<gene>
    <name evidence="3" type="ORF">ACFQHK_14675</name>
</gene>
<feature type="transmembrane region" description="Helical" evidence="1">
    <location>
        <begin position="391"/>
        <end position="411"/>
    </location>
</feature>
<keyword evidence="1" id="KW-0812">Transmembrane</keyword>
<dbReference type="InterPro" id="IPR048307">
    <property type="entry name" value="STT3_N"/>
</dbReference>
<feature type="transmembrane region" description="Helical" evidence="1">
    <location>
        <begin position="471"/>
        <end position="490"/>
    </location>
</feature>
<evidence type="ECO:0000313" key="4">
    <source>
        <dbReference type="Proteomes" id="UP001596406"/>
    </source>
</evidence>
<dbReference type="EMBL" id="JBHSXM010000001">
    <property type="protein sequence ID" value="MFC6837736.1"/>
    <property type="molecule type" value="Genomic_DNA"/>
</dbReference>
<comment type="caution">
    <text evidence="3">The sequence shown here is derived from an EMBL/GenBank/DDBJ whole genome shotgun (WGS) entry which is preliminary data.</text>
</comment>
<name>A0ABD5UI15_9EURY</name>
<dbReference type="Gene3D" id="2.60.40.3390">
    <property type="match status" value="1"/>
</dbReference>
<dbReference type="AlphaFoldDB" id="A0ABD5UI15"/>
<reference evidence="3 4" key="1">
    <citation type="journal article" date="2019" name="Int. J. Syst. Evol. Microbiol.">
        <title>The Global Catalogue of Microorganisms (GCM) 10K type strain sequencing project: providing services to taxonomists for standard genome sequencing and annotation.</title>
        <authorList>
            <consortium name="The Broad Institute Genomics Platform"/>
            <consortium name="The Broad Institute Genome Sequencing Center for Infectious Disease"/>
            <person name="Wu L."/>
            <person name="Ma J."/>
        </authorList>
    </citation>
    <scope>NUCLEOTIDE SEQUENCE [LARGE SCALE GENOMIC DNA]</scope>
    <source>
        <strain evidence="3 4">PSRA2</strain>
    </source>
</reference>
<evidence type="ECO:0000256" key="1">
    <source>
        <dbReference type="SAM" id="Phobius"/>
    </source>
</evidence>
<evidence type="ECO:0000313" key="3">
    <source>
        <dbReference type="EMBL" id="MFC6837736.1"/>
    </source>
</evidence>
<feature type="transmembrane region" description="Helical" evidence="1">
    <location>
        <begin position="198"/>
        <end position="217"/>
    </location>
</feature>
<feature type="transmembrane region" description="Helical" evidence="1">
    <location>
        <begin position="443"/>
        <end position="464"/>
    </location>
</feature>
<feature type="transmembrane region" description="Helical" evidence="1">
    <location>
        <begin position="502"/>
        <end position="522"/>
    </location>
</feature>
<evidence type="ECO:0000259" key="2">
    <source>
        <dbReference type="Pfam" id="PF02516"/>
    </source>
</evidence>
<accession>A0ABD5UI15</accession>
<feature type="transmembrane region" description="Helical" evidence="1">
    <location>
        <begin position="302"/>
        <end position="319"/>
    </location>
</feature>
<feature type="transmembrane region" description="Helical" evidence="1">
    <location>
        <begin position="358"/>
        <end position="379"/>
    </location>
</feature>
<proteinExistence type="predicted"/>
<dbReference type="Pfam" id="PF02516">
    <property type="entry name" value="STT3"/>
    <property type="match status" value="1"/>
</dbReference>
<protein>
    <submittedName>
        <fullName evidence="3">STT3 domain-containing protein</fullName>
    </submittedName>
</protein>
<feature type="transmembrane region" description="Helical" evidence="1">
    <location>
        <begin position="543"/>
        <end position="562"/>
    </location>
</feature>
<feature type="transmembrane region" description="Helical" evidence="1">
    <location>
        <begin position="326"/>
        <end position="346"/>
    </location>
</feature>
<sequence length="783" mass="81870">MNDSSTETLLAERPDLEPAVRAVLRVDAERDGWDFEAVPVDSGAFGELVARGLVERDGDGYRVVDPSAVRAALDGTGSGRRRASTTSTWSRTASLGTSLSNSLPDRSSFLALCGALAFLVCLRLLSLPSVLRDRVVLSGNDPYAYRHWTEETLSAAGGTLDPAVLSDLPASVALGEPLLVATLWAASALLGGASGPVLAWYPVVAALLSGVFTYLLAHRVSGDRRVALAAVALLAVIPAHALRTGLGFADHHAFDYVWLTLTAWALAALVDREDLSFGGAGYALALAVGVAGQTIAWDNGPILLVAVGVAVALVVPVAARDRETLLPVSVPLLAGLALAAVTTHLAHVRLGWHTSTVAYAPSLLLVGAGGVLLVGEVAARAGSDRVPVAPAVLVVEVVGATAGVLAVRTLAPGFWSDLLTGVGRLFADRSIAEVQSLFASGSAGWLLLFGFALLLALPYLAWGLRRGWRGALGWLVAGAYGGYFLALAAVQTRFAGELSPFVAVFAGFGFVHLAGWVDLAPLPRPLRTDGGENAPLHLPDRRTLGTLAVLFLLVGGLGMVQVPMKTGLVTVSDEQYGTAAAVEADADARALAEEERYVLSEWGRNRMYNYFVAGEAASYGYAFSNYAEFVGSSDADDWYDRFEGHVDYVVVAEEDVTFANTAGGHLHHEYGSRTEEVPGTAHYRAVHVSPGGEYAAFAVVPGATLAGAVANESTSGESVDLATNVTVEGASFTYERRAAVEEGEFAVTVPYPGTYDVGGERVTVTERAVENGSTVRVGDGGKT</sequence>
<keyword evidence="1" id="KW-1133">Transmembrane helix</keyword>
<feature type="transmembrane region" description="Helical" evidence="1">
    <location>
        <begin position="226"/>
        <end position="246"/>
    </location>
</feature>
<feature type="transmembrane region" description="Helical" evidence="1">
    <location>
        <begin position="252"/>
        <end position="270"/>
    </location>
</feature>
<organism evidence="3 4">
    <name type="scientific">Halomarina ordinaria</name>
    <dbReference type="NCBI Taxonomy" id="3033939"/>
    <lineage>
        <taxon>Archaea</taxon>
        <taxon>Methanobacteriati</taxon>
        <taxon>Methanobacteriota</taxon>
        <taxon>Stenosarchaea group</taxon>
        <taxon>Halobacteria</taxon>
        <taxon>Halobacteriales</taxon>
        <taxon>Natronomonadaceae</taxon>
        <taxon>Halomarina</taxon>
    </lineage>
</organism>
<keyword evidence="1" id="KW-0472">Membrane</keyword>
<feature type="transmembrane region" description="Helical" evidence="1">
    <location>
        <begin position="277"/>
        <end position="296"/>
    </location>
</feature>
<feature type="transmembrane region" description="Helical" evidence="1">
    <location>
        <begin position="109"/>
        <end position="131"/>
    </location>
</feature>
<feature type="domain" description="Oligosaccharyl transferase STT3 N-terminal" evidence="2">
    <location>
        <begin position="200"/>
        <end position="326"/>
    </location>
</feature>
<dbReference type="RefSeq" id="WP_304449399.1">
    <property type="nucleotide sequence ID" value="NZ_JARRAH010000001.1"/>
</dbReference>
<dbReference type="Proteomes" id="UP001596406">
    <property type="component" value="Unassembled WGS sequence"/>
</dbReference>
<keyword evidence="4" id="KW-1185">Reference proteome</keyword>